<reference evidence="2 3" key="1">
    <citation type="journal article" date="2020" name="ISME J.">
        <title>Comparative genomics reveals insights into cyanobacterial evolution and habitat adaptation.</title>
        <authorList>
            <person name="Chen M.Y."/>
            <person name="Teng W.K."/>
            <person name="Zhao L."/>
            <person name="Hu C.X."/>
            <person name="Zhou Y.K."/>
            <person name="Han B.P."/>
            <person name="Song L.R."/>
            <person name="Shu W.S."/>
        </authorList>
    </citation>
    <scope>NUCLEOTIDE SEQUENCE [LARGE SCALE GENOMIC DNA]</scope>
    <source>
        <strain evidence="2 3">FACHB-723</strain>
    </source>
</reference>
<accession>A0ABR7ZTK7</accession>
<gene>
    <name evidence="2" type="ORF">H6F41_01235</name>
</gene>
<proteinExistence type="predicted"/>
<sequence>MVIPIPQPLQPIVTFIHPVLMTVTFATAIYAAYLGLQYRKARRSEGEIKKALISKRYNLQHYKIGAVFLVLMVGGAIGGMAVTYNSSGKLAIGAHLFAGLGLAFLAATSASLAPLMQQGKEWARVSHISINAIIIGIFSWQMLTGLNIVQRILEQMAKAS</sequence>
<name>A0ABR7ZTK7_9CYAN</name>
<evidence type="ECO:0000256" key="1">
    <source>
        <dbReference type="SAM" id="Phobius"/>
    </source>
</evidence>
<keyword evidence="1" id="KW-1133">Transmembrane helix</keyword>
<protein>
    <submittedName>
        <fullName evidence="2">DUF4079 domain-containing protein</fullName>
    </submittedName>
</protein>
<dbReference type="Proteomes" id="UP000642094">
    <property type="component" value="Unassembled WGS sequence"/>
</dbReference>
<dbReference type="PANTHER" id="PTHR34679:SF2">
    <property type="entry name" value="OS02G0122500 PROTEIN"/>
    <property type="match status" value="1"/>
</dbReference>
<feature type="transmembrane region" description="Helical" evidence="1">
    <location>
        <begin position="90"/>
        <end position="113"/>
    </location>
</feature>
<feature type="transmembrane region" description="Helical" evidence="1">
    <location>
        <begin position="12"/>
        <end position="36"/>
    </location>
</feature>
<organism evidence="2 3">
    <name type="scientific">Pseudanabaena mucicola FACHB-723</name>
    <dbReference type="NCBI Taxonomy" id="2692860"/>
    <lineage>
        <taxon>Bacteria</taxon>
        <taxon>Bacillati</taxon>
        <taxon>Cyanobacteriota</taxon>
        <taxon>Cyanophyceae</taxon>
        <taxon>Pseudanabaenales</taxon>
        <taxon>Pseudanabaenaceae</taxon>
        <taxon>Pseudanabaena</taxon>
    </lineage>
</organism>
<dbReference type="EMBL" id="JACJQB010000001">
    <property type="protein sequence ID" value="MBD2186765.1"/>
    <property type="molecule type" value="Genomic_DNA"/>
</dbReference>
<dbReference type="PANTHER" id="PTHR34679">
    <property type="match status" value="1"/>
</dbReference>
<keyword evidence="3" id="KW-1185">Reference proteome</keyword>
<feature type="transmembrane region" description="Helical" evidence="1">
    <location>
        <begin position="125"/>
        <end position="143"/>
    </location>
</feature>
<keyword evidence="1" id="KW-0812">Transmembrane</keyword>
<evidence type="ECO:0000313" key="3">
    <source>
        <dbReference type="Proteomes" id="UP000642094"/>
    </source>
</evidence>
<evidence type="ECO:0000313" key="2">
    <source>
        <dbReference type="EMBL" id="MBD2186765.1"/>
    </source>
</evidence>
<comment type="caution">
    <text evidence="2">The sequence shown here is derived from an EMBL/GenBank/DDBJ whole genome shotgun (WGS) entry which is preliminary data.</text>
</comment>
<dbReference type="Pfam" id="PF13301">
    <property type="entry name" value="DUF4079"/>
    <property type="match status" value="1"/>
</dbReference>
<keyword evidence="1" id="KW-0472">Membrane</keyword>
<dbReference type="RefSeq" id="WP_190401636.1">
    <property type="nucleotide sequence ID" value="NZ_JACJQB010000001.1"/>
</dbReference>
<feature type="transmembrane region" description="Helical" evidence="1">
    <location>
        <begin position="64"/>
        <end position="84"/>
    </location>
</feature>
<dbReference type="InterPro" id="IPR025067">
    <property type="entry name" value="DUF4079"/>
</dbReference>